<gene>
    <name evidence="1" type="ORF">QWT69_06155</name>
</gene>
<sequence>METKNNMICDLETGICGPGGDDTSTMEFIDLSARKKRIDLYYVTDPICSHCWALEPVLRKFVDQYGHYFNMQTLMGGLLEKWDGFADVSNGISGPADVAGHWREVGDHSRMPIDGTVWYDDPIESSFIPSRVYKVISEKNAELANVFLRRAREELFAFNKNIAKDDVLIDLVNQVGLDGEEIVKQSKLPEANTSLHEDFQLVRELGVRGFPTIVMVNEEQKGARIVGARSLADYTNALQQLLPDETLEPKQLSELSQLLQQEKLLFSREIEEYYSIEEKDVSTFIQEQLSQDAYEINEILGEKYIQVN</sequence>
<keyword evidence="2" id="KW-1185">Reference proteome</keyword>
<dbReference type="InterPro" id="IPR036249">
    <property type="entry name" value="Thioredoxin-like_sf"/>
</dbReference>
<organism evidence="1 2">
    <name type="scientific">Sporosarcina oncorhynchi</name>
    <dbReference type="NCBI Taxonomy" id="3056444"/>
    <lineage>
        <taxon>Bacteria</taxon>
        <taxon>Bacillati</taxon>
        <taxon>Bacillota</taxon>
        <taxon>Bacilli</taxon>
        <taxon>Bacillales</taxon>
        <taxon>Caryophanaceae</taxon>
        <taxon>Sporosarcina</taxon>
    </lineage>
</organism>
<protein>
    <submittedName>
        <fullName evidence="1">DsbA family protein</fullName>
    </submittedName>
</protein>
<dbReference type="Gene3D" id="1.10.472.60">
    <property type="entry name" value="putative protein disulfide isomerase domain"/>
    <property type="match status" value="1"/>
</dbReference>
<dbReference type="RefSeq" id="WP_317969996.1">
    <property type="nucleotide sequence ID" value="NZ_CP129118.1"/>
</dbReference>
<dbReference type="Pfam" id="PF13743">
    <property type="entry name" value="Thioredoxin_5"/>
    <property type="match status" value="1"/>
</dbReference>
<accession>A0ABZ0L974</accession>
<dbReference type="CDD" id="cd03025">
    <property type="entry name" value="DsbA_FrnE_like"/>
    <property type="match status" value="1"/>
</dbReference>
<dbReference type="PANTHER" id="PTHR13887:SF54">
    <property type="entry name" value="DSBA FAMILY PROTEIN"/>
    <property type="match status" value="1"/>
</dbReference>
<reference evidence="1 2" key="1">
    <citation type="submission" date="2023-06" db="EMBL/GenBank/DDBJ databases">
        <title>Sporosarcina sp. nov., isolated from Korean tranditional fermented seafood 'Jeotgal'.</title>
        <authorList>
            <person name="Yang A.I."/>
            <person name="Shin N.-R."/>
        </authorList>
    </citation>
    <scope>NUCLEOTIDE SEQUENCE [LARGE SCALE GENOMIC DNA]</scope>
    <source>
        <strain evidence="1 2">T2O-4</strain>
    </source>
</reference>
<evidence type="ECO:0000313" key="2">
    <source>
        <dbReference type="Proteomes" id="UP001303902"/>
    </source>
</evidence>
<dbReference type="PANTHER" id="PTHR13887">
    <property type="entry name" value="GLUTATHIONE S-TRANSFERASE KAPPA"/>
    <property type="match status" value="1"/>
</dbReference>
<proteinExistence type="predicted"/>
<dbReference type="Gene3D" id="3.40.30.10">
    <property type="entry name" value="Glutaredoxin"/>
    <property type="match status" value="1"/>
</dbReference>
<dbReference type="Proteomes" id="UP001303902">
    <property type="component" value="Chromosome"/>
</dbReference>
<dbReference type="SUPFAM" id="SSF52833">
    <property type="entry name" value="Thioredoxin-like"/>
    <property type="match status" value="1"/>
</dbReference>
<evidence type="ECO:0000313" key="1">
    <source>
        <dbReference type="EMBL" id="WOV88685.1"/>
    </source>
</evidence>
<name>A0ABZ0L974_9BACL</name>
<dbReference type="EMBL" id="CP129118">
    <property type="protein sequence ID" value="WOV88685.1"/>
    <property type="molecule type" value="Genomic_DNA"/>
</dbReference>